<accession>A0ABW0AUP5</accession>
<dbReference type="PROSITE" id="PS51318">
    <property type="entry name" value="TAT"/>
    <property type="match status" value="1"/>
</dbReference>
<dbReference type="SUPFAM" id="SSF53474">
    <property type="entry name" value="alpha/beta-Hydrolases"/>
    <property type="match status" value="1"/>
</dbReference>
<evidence type="ECO:0000313" key="5">
    <source>
        <dbReference type="Proteomes" id="UP001596160"/>
    </source>
</evidence>
<comment type="caution">
    <text evidence="4">The sequence shown here is derived from an EMBL/GenBank/DDBJ whole genome shotgun (WGS) entry which is preliminary data.</text>
</comment>
<proteinExistence type="predicted"/>
<evidence type="ECO:0000256" key="1">
    <source>
        <dbReference type="ARBA" id="ARBA00022801"/>
    </source>
</evidence>
<dbReference type="EMBL" id="JBHSKP010000031">
    <property type="protein sequence ID" value="MFC5156264.1"/>
    <property type="molecule type" value="Genomic_DNA"/>
</dbReference>
<dbReference type="InterPro" id="IPR029058">
    <property type="entry name" value="AB_hydrolase_fold"/>
</dbReference>
<dbReference type="Gene3D" id="3.40.50.1820">
    <property type="entry name" value="alpha/beta hydrolase"/>
    <property type="match status" value="1"/>
</dbReference>
<dbReference type="InterPro" id="IPR006311">
    <property type="entry name" value="TAT_signal"/>
</dbReference>
<protein>
    <submittedName>
        <fullName evidence="4">Alpha/beta hydrolase family protein</fullName>
    </submittedName>
</protein>
<keyword evidence="1 4" id="KW-0378">Hydrolase</keyword>
<keyword evidence="2" id="KW-0442">Lipid degradation</keyword>
<keyword evidence="5" id="KW-1185">Reference proteome</keyword>
<organism evidence="4 5">
    <name type="scientific">Streptomyces amakusaensis</name>
    <dbReference type="NCBI Taxonomy" id="67271"/>
    <lineage>
        <taxon>Bacteria</taxon>
        <taxon>Bacillati</taxon>
        <taxon>Actinomycetota</taxon>
        <taxon>Actinomycetes</taxon>
        <taxon>Kitasatosporales</taxon>
        <taxon>Streptomycetaceae</taxon>
        <taxon>Streptomyces</taxon>
    </lineage>
</organism>
<dbReference type="PANTHER" id="PTHR10272:SF0">
    <property type="entry name" value="PLATELET-ACTIVATING FACTOR ACETYLHYDROLASE"/>
    <property type="match status" value="1"/>
</dbReference>
<dbReference type="Proteomes" id="UP001596160">
    <property type="component" value="Unassembled WGS sequence"/>
</dbReference>
<name>A0ABW0AUP5_9ACTN</name>
<dbReference type="RefSeq" id="WP_344484995.1">
    <property type="nucleotide sequence ID" value="NZ_BAAASB010000027.1"/>
</dbReference>
<evidence type="ECO:0000256" key="3">
    <source>
        <dbReference type="ARBA" id="ARBA00023098"/>
    </source>
</evidence>
<keyword evidence="3" id="KW-0443">Lipid metabolism</keyword>
<evidence type="ECO:0000313" key="4">
    <source>
        <dbReference type="EMBL" id="MFC5156264.1"/>
    </source>
</evidence>
<dbReference type="GO" id="GO:0016787">
    <property type="term" value="F:hydrolase activity"/>
    <property type="evidence" value="ECO:0007669"/>
    <property type="project" value="UniProtKB-KW"/>
</dbReference>
<reference evidence="5" key="1">
    <citation type="journal article" date="2019" name="Int. J. Syst. Evol. Microbiol.">
        <title>The Global Catalogue of Microorganisms (GCM) 10K type strain sequencing project: providing services to taxonomists for standard genome sequencing and annotation.</title>
        <authorList>
            <consortium name="The Broad Institute Genomics Platform"/>
            <consortium name="The Broad Institute Genome Sequencing Center for Infectious Disease"/>
            <person name="Wu L."/>
            <person name="Ma J."/>
        </authorList>
    </citation>
    <scope>NUCLEOTIDE SEQUENCE [LARGE SCALE GENOMIC DNA]</scope>
    <source>
        <strain evidence="5">PCU 266</strain>
    </source>
</reference>
<dbReference type="PANTHER" id="PTHR10272">
    <property type="entry name" value="PLATELET-ACTIVATING FACTOR ACETYLHYDROLASE"/>
    <property type="match status" value="1"/>
</dbReference>
<evidence type="ECO:0000256" key="2">
    <source>
        <dbReference type="ARBA" id="ARBA00022963"/>
    </source>
</evidence>
<sequence>MTLHSRFPEKTAGATRRTVAASAVLATATLLAGGGRAWARGADEVTVRLPEPTGPHRVGTTMLHLIDPDRRDPWDGGSVREVMVSVYYPARSVRGCPPAPQMTPGAVEVFKAFDPVYLHPELPKRGVDWAATMTHSYTGAPARPVRRPVLLYTPGGADPRTVGTGLAEELASHGNVVVTVDHPGEPGAVEFPDGRVRTFALTGDPREGPTFRTLIGTRLADLRFVLNQLSALAAGHNPDAHARPLPEDLGRALDPRRVGVYGHSAGGATASQALYEDRRIRAEVNLEGYLDHPPDAPGRDGELLPVARYGVNRPLLLFGTDGYHDARFERSWSAMLAHPGGRTRRRWIDDAQHWVFTDYAAMAPQFQSAGLMTAADRNKLVGAIDPAEAVPGVRDRVRSFFSRHLSPR</sequence>
<gene>
    <name evidence="4" type="ORF">ACFPRH_31585</name>
</gene>